<name>A0A1A8TPP8_9GAMM</name>
<proteinExistence type="predicted"/>
<protein>
    <recommendedName>
        <fullName evidence="3">Transposase</fullName>
    </recommendedName>
</protein>
<evidence type="ECO:0000313" key="2">
    <source>
        <dbReference type="Proteomes" id="UP000092544"/>
    </source>
</evidence>
<sequence>MSLSPEIWFEHIQAWMQTQQTQVDYCRHHGLIPHQFTYWKQKYHTTQQVNQCETQSGFVVAQFETRISPHSGPTICLPDGTQISDVSATNISVVAQLLRELR</sequence>
<organism evidence="1 2">
    <name type="scientific">Marinomonas spartinae</name>
    <dbReference type="NCBI Taxonomy" id="1792290"/>
    <lineage>
        <taxon>Bacteria</taxon>
        <taxon>Pseudomonadati</taxon>
        <taxon>Pseudomonadota</taxon>
        <taxon>Gammaproteobacteria</taxon>
        <taxon>Oceanospirillales</taxon>
        <taxon>Oceanospirillaceae</taxon>
        <taxon>Marinomonas</taxon>
    </lineage>
</organism>
<gene>
    <name evidence="1" type="ORF">MSP8886_03150</name>
</gene>
<dbReference type="STRING" id="1792290.MSP8886_03150"/>
<dbReference type="RefSeq" id="WP_067018101.1">
    <property type="nucleotide sequence ID" value="NZ_FLOB01000008.1"/>
</dbReference>
<keyword evidence="2" id="KW-1185">Reference proteome</keyword>
<dbReference type="NCBIfam" id="NF047593">
    <property type="entry name" value="IS66_ISAeme5_TnpA"/>
    <property type="match status" value="1"/>
</dbReference>
<dbReference type="AlphaFoldDB" id="A0A1A8TPP8"/>
<dbReference type="OrthoDB" id="5878741at2"/>
<dbReference type="Proteomes" id="UP000092544">
    <property type="component" value="Unassembled WGS sequence"/>
</dbReference>
<evidence type="ECO:0000313" key="1">
    <source>
        <dbReference type="EMBL" id="SBS34721.1"/>
    </source>
</evidence>
<dbReference type="EMBL" id="FLOB01000008">
    <property type="protein sequence ID" value="SBS34721.1"/>
    <property type="molecule type" value="Genomic_DNA"/>
</dbReference>
<evidence type="ECO:0008006" key="3">
    <source>
        <dbReference type="Google" id="ProtNLM"/>
    </source>
</evidence>
<accession>A0A1A8TPP8</accession>
<reference evidence="1 2" key="1">
    <citation type="submission" date="2016-06" db="EMBL/GenBank/DDBJ databases">
        <authorList>
            <person name="Kjaerup R.B."/>
            <person name="Dalgaard T.S."/>
            <person name="Juul-Madsen H.R."/>
        </authorList>
    </citation>
    <scope>NUCLEOTIDE SEQUENCE [LARGE SCALE GENOMIC DNA]</scope>
    <source>
        <strain evidence="1 2">CECT 8886</strain>
    </source>
</reference>